<gene>
    <name evidence="2" type="ORF">INT44_008925</name>
</gene>
<keyword evidence="3" id="KW-1185">Reference proteome</keyword>
<keyword evidence="1" id="KW-0812">Transmembrane</keyword>
<feature type="transmembrane region" description="Helical" evidence="1">
    <location>
        <begin position="60"/>
        <end position="83"/>
    </location>
</feature>
<sequence length="275" mass="30022">WVLAMASITDLVVSTVFYLTELTLPIPLPYISSISLLSFLHAVQVSQAYRNILKENHVRIGWFQGLFAIIMMAAGGGSTVCLLRGEPVGILRNDAFWAVYGGVYFLTFSNEYFFSLLNGIPQTLLQPILIVADGILRGVAVAKIGVDGVRLGDIGPGKYVAMLLCGTLCGGGGGIWADAFRLTQHTWSFSTPRVLLAPGVDLKASFVVALFYMLSTSEELFPQGMEHHVLKPIEAQAWSAVLMTSALMYRMINGQLQSKKAVEISEKTAEKEKDQ</sequence>
<organism evidence="2 3">
    <name type="scientific">Umbelopsis vinacea</name>
    <dbReference type="NCBI Taxonomy" id="44442"/>
    <lineage>
        <taxon>Eukaryota</taxon>
        <taxon>Fungi</taxon>
        <taxon>Fungi incertae sedis</taxon>
        <taxon>Mucoromycota</taxon>
        <taxon>Mucoromycotina</taxon>
        <taxon>Umbelopsidomycetes</taxon>
        <taxon>Umbelopsidales</taxon>
        <taxon>Umbelopsidaceae</taxon>
        <taxon>Umbelopsis</taxon>
    </lineage>
</organism>
<dbReference type="Proteomes" id="UP000612746">
    <property type="component" value="Unassembled WGS sequence"/>
</dbReference>
<name>A0A8H7Q039_9FUNG</name>
<dbReference type="OrthoDB" id="206005at2759"/>
<keyword evidence="1" id="KW-1133">Transmembrane helix</keyword>
<protein>
    <submittedName>
        <fullName evidence="2">Uncharacterized protein</fullName>
    </submittedName>
</protein>
<dbReference type="AlphaFoldDB" id="A0A8H7Q039"/>
<comment type="caution">
    <text evidence="2">The sequence shown here is derived from an EMBL/GenBank/DDBJ whole genome shotgun (WGS) entry which is preliminary data.</text>
</comment>
<evidence type="ECO:0000256" key="1">
    <source>
        <dbReference type="SAM" id="Phobius"/>
    </source>
</evidence>
<feature type="transmembrane region" description="Helical" evidence="1">
    <location>
        <begin position="95"/>
        <end position="114"/>
    </location>
</feature>
<evidence type="ECO:0000313" key="3">
    <source>
        <dbReference type="Proteomes" id="UP000612746"/>
    </source>
</evidence>
<dbReference type="EMBL" id="JAEPRA010000006">
    <property type="protein sequence ID" value="KAG2183914.1"/>
    <property type="molecule type" value="Genomic_DNA"/>
</dbReference>
<feature type="non-terminal residue" evidence="2">
    <location>
        <position position="1"/>
    </location>
</feature>
<reference evidence="2" key="1">
    <citation type="submission" date="2020-12" db="EMBL/GenBank/DDBJ databases">
        <title>Metabolic potential, ecology and presence of endohyphal bacteria is reflected in genomic diversity of Mucoromycotina.</title>
        <authorList>
            <person name="Muszewska A."/>
            <person name="Okrasinska A."/>
            <person name="Steczkiewicz K."/>
            <person name="Drgas O."/>
            <person name="Orlowska M."/>
            <person name="Perlinska-Lenart U."/>
            <person name="Aleksandrzak-Piekarczyk T."/>
            <person name="Szatraj K."/>
            <person name="Zielenkiewicz U."/>
            <person name="Pilsyk S."/>
            <person name="Malc E."/>
            <person name="Mieczkowski P."/>
            <person name="Kruszewska J.S."/>
            <person name="Biernat P."/>
            <person name="Pawlowska J."/>
        </authorList>
    </citation>
    <scope>NUCLEOTIDE SEQUENCE</scope>
    <source>
        <strain evidence="2">WA0000051536</strain>
    </source>
</reference>
<keyword evidence="1" id="KW-0472">Membrane</keyword>
<evidence type="ECO:0000313" key="2">
    <source>
        <dbReference type="EMBL" id="KAG2183914.1"/>
    </source>
</evidence>
<proteinExistence type="predicted"/>
<accession>A0A8H7Q039</accession>